<dbReference type="AlphaFoldDB" id="A0A507DTT0"/>
<gene>
    <name evidence="3" type="ORF">PhCBS80983_g05850</name>
</gene>
<dbReference type="Proteomes" id="UP000318582">
    <property type="component" value="Unassembled WGS sequence"/>
</dbReference>
<dbReference type="InterPro" id="IPR056924">
    <property type="entry name" value="SH3_Tf2-1"/>
</dbReference>
<dbReference type="STRING" id="109895.A0A507DTT0"/>
<comment type="caution">
    <text evidence="3">The sequence shown here is derived from an EMBL/GenBank/DDBJ whole genome shotgun (WGS) entry which is preliminary data.</text>
</comment>
<evidence type="ECO:0000259" key="2">
    <source>
        <dbReference type="Pfam" id="PF24626"/>
    </source>
</evidence>
<organism evidence="3 4">
    <name type="scientific">Powellomyces hirtus</name>
    <dbReference type="NCBI Taxonomy" id="109895"/>
    <lineage>
        <taxon>Eukaryota</taxon>
        <taxon>Fungi</taxon>
        <taxon>Fungi incertae sedis</taxon>
        <taxon>Chytridiomycota</taxon>
        <taxon>Chytridiomycota incertae sedis</taxon>
        <taxon>Chytridiomycetes</taxon>
        <taxon>Spizellomycetales</taxon>
        <taxon>Powellomycetaceae</taxon>
        <taxon>Powellomyces</taxon>
    </lineage>
</organism>
<evidence type="ECO:0000313" key="4">
    <source>
        <dbReference type="Proteomes" id="UP000318582"/>
    </source>
</evidence>
<protein>
    <recommendedName>
        <fullName evidence="2">Tf2-1-like SH3-like domain-containing protein</fullName>
    </recommendedName>
</protein>
<name>A0A507DTT0_9FUNG</name>
<reference evidence="3 4" key="1">
    <citation type="journal article" date="2019" name="Sci. Rep.">
        <title>Comparative genomics of chytrid fungi reveal insights into the obligate biotrophic and pathogenic lifestyle of Synchytrium endobioticum.</title>
        <authorList>
            <person name="van de Vossenberg B.T.L.H."/>
            <person name="Warris S."/>
            <person name="Nguyen H.D.T."/>
            <person name="van Gent-Pelzer M.P.E."/>
            <person name="Joly D.L."/>
            <person name="van de Geest H.C."/>
            <person name="Bonants P.J.M."/>
            <person name="Smith D.S."/>
            <person name="Levesque C.A."/>
            <person name="van der Lee T.A.J."/>
        </authorList>
    </citation>
    <scope>NUCLEOTIDE SEQUENCE [LARGE SCALE GENOMIC DNA]</scope>
    <source>
        <strain evidence="3 4">CBS 809.83</strain>
    </source>
</reference>
<feature type="domain" description="Tf2-1-like SH3-like" evidence="2">
    <location>
        <begin position="18"/>
        <end position="65"/>
    </location>
</feature>
<sequence>MKHYADTKRILGPDFAPGDKVWLLCKNLKTMRPSQKLDNRKIGPFSVVEKINSVAYRLKLPPLLQNPQCFPRLSPRALLHHPQTSGARAHLLRKWRAKKNGLLKPSLIPESVAAGCSALLSGKTGLIPRILGSLPHTSVMPTSSLPNSTICIPTNRAPVPSRSTPKDEATVRERG</sequence>
<dbReference type="EMBL" id="QEAQ01000147">
    <property type="protein sequence ID" value="TPX54607.1"/>
    <property type="molecule type" value="Genomic_DNA"/>
</dbReference>
<evidence type="ECO:0000256" key="1">
    <source>
        <dbReference type="SAM" id="MobiDB-lite"/>
    </source>
</evidence>
<proteinExistence type="predicted"/>
<accession>A0A507DTT0</accession>
<feature type="compositionally biased region" description="Basic and acidic residues" evidence="1">
    <location>
        <begin position="164"/>
        <end position="175"/>
    </location>
</feature>
<feature type="region of interest" description="Disordered" evidence="1">
    <location>
        <begin position="156"/>
        <end position="175"/>
    </location>
</feature>
<dbReference type="Pfam" id="PF24626">
    <property type="entry name" value="SH3_Tf2-1"/>
    <property type="match status" value="1"/>
</dbReference>
<keyword evidence="4" id="KW-1185">Reference proteome</keyword>
<evidence type="ECO:0000313" key="3">
    <source>
        <dbReference type="EMBL" id="TPX54607.1"/>
    </source>
</evidence>